<reference evidence="1" key="1">
    <citation type="submission" date="2020-10" db="EMBL/GenBank/DDBJ databases">
        <authorList>
            <person name="Gilroy R."/>
        </authorList>
    </citation>
    <scope>NUCLEOTIDE SEQUENCE</scope>
    <source>
        <strain evidence="1">517</strain>
    </source>
</reference>
<gene>
    <name evidence="1" type="ORF">IAB16_04485</name>
</gene>
<evidence type="ECO:0008006" key="3">
    <source>
        <dbReference type="Google" id="ProtNLM"/>
    </source>
</evidence>
<evidence type="ECO:0000313" key="1">
    <source>
        <dbReference type="EMBL" id="MBO8424254.1"/>
    </source>
</evidence>
<evidence type="ECO:0000313" key="2">
    <source>
        <dbReference type="Proteomes" id="UP000727857"/>
    </source>
</evidence>
<reference evidence="1" key="2">
    <citation type="journal article" date="2021" name="PeerJ">
        <title>Extensive microbial diversity within the chicken gut microbiome revealed by metagenomics and culture.</title>
        <authorList>
            <person name="Gilroy R."/>
            <person name="Ravi A."/>
            <person name="Getino M."/>
            <person name="Pursley I."/>
            <person name="Horton D.L."/>
            <person name="Alikhan N.F."/>
            <person name="Baker D."/>
            <person name="Gharbi K."/>
            <person name="Hall N."/>
            <person name="Watson M."/>
            <person name="Adriaenssens E.M."/>
            <person name="Foster-Nyarko E."/>
            <person name="Jarju S."/>
            <person name="Secka A."/>
            <person name="Antonio M."/>
            <person name="Oren A."/>
            <person name="Chaudhuri R.R."/>
            <person name="La Ragione R."/>
            <person name="Hildebrand F."/>
            <person name="Pallen M.J."/>
        </authorList>
    </citation>
    <scope>NUCLEOTIDE SEQUENCE</scope>
    <source>
        <strain evidence="1">517</strain>
    </source>
</reference>
<organism evidence="1 2">
    <name type="scientific">Candidatus Stercoripulliclostridium pullicola</name>
    <dbReference type="NCBI Taxonomy" id="2840953"/>
    <lineage>
        <taxon>Bacteria</taxon>
        <taxon>Bacillati</taxon>
        <taxon>Bacillota</taxon>
        <taxon>Clostridia</taxon>
        <taxon>Eubacteriales</taxon>
        <taxon>Candidatus Stercoripulliclostridium</taxon>
    </lineage>
</organism>
<name>A0A940ICP7_9FIRM</name>
<comment type="caution">
    <text evidence="1">The sequence shown here is derived from an EMBL/GenBank/DDBJ whole genome shotgun (WGS) entry which is preliminary data.</text>
</comment>
<sequence>MLKIVLAAVLLVLCAYIGFAVERFYKTRLRMLEEYSEFVRYAKRETEFLKTDLVALLTSFECCAELKEAFTAAAALVKEGKPVEISGKYLTDKAFAEIRAFLAAMSEADYYGKNAVLKHAEEVAAELTAKAGKDKIQKGELIRKLMILLGVGLVVLTI</sequence>
<proteinExistence type="predicted"/>
<dbReference type="EMBL" id="JADINF010000113">
    <property type="protein sequence ID" value="MBO8424254.1"/>
    <property type="molecule type" value="Genomic_DNA"/>
</dbReference>
<dbReference type="AlphaFoldDB" id="A0A940ICP7"/>
<protein>
    <recommendedName>
        <fullName evidence="3">Stage III sporulation protein AB</fullName>
    </recommendedName>
</protein>
<dbReference type="Proteomes" id="UP000727857">
    <property type="component" value="Unassembled WGS sequence"/>
</dbReference>
<accession>A0A940ICP7</accession>